<gene>
    <name evidence="5" type="ORF">SAMN02910418_01554</name>
</gene>
<dbReference type="RefSeq" id="WP_092564621.1">
    <property type="nucleotide sequence ID" value="NZ_FNQV01000009.1"/>
</dbReference>
<reference evidence="6" key="1">
    <citation type="submission" date="2016-10" db="EMBL/GenBank/DDBJ databases">
        <authorList>
            <person name="Varghese N."/>
            <person name="Submissions S."/>
        </authorList>
    </citation>
    <scope>NUCLEOTIDE SEQUENCE [LARGE SCALE GENOMIC DNA]</scope>
    <source>
        <strain evidence="6">KPR-1</strain>
    </source>
</reference>
<dbReference type="Gene3D" id="1.20.1530.20">
    <property type="match status" value="1"/>
</dbReference>
<dbReference type="Proteomes" id="UP000199288">
    <property type="component" value="Unassembled WGS sequence"/>
</dbReference>
<feature type="region of interest" description="Disordered" evidence="3">
    <location>
        <begin position="178"/>
        <end position="221"/>
    </location>
</feature>
<organism evidence="5 6">
    <name type="scientific">Bowdeniella nasicola</name>
    <dbReference type="NCBI Taxonomy" id="208480"/>
    <lineage>
        <taxon>Bacteria</taxon>
        <taxon>Bacillati</taxon>
        <taxon>Actinomycetota</taxon>
        <taxon>Actinomycetes</taxon>
        <taxon>Actinomycetales</taxon>
        <taxon>Actinomycetaceae</taxon>
        <taxon>Bowdeniella</taxon>
    </lineage>
</organism>
<dbReference type="InterPro" id="IPR003148">
    <property type="entry name" value="RCK_N"/>
</dbReference>
<protein>
    <submittedName>
        <fullName evidence="5">TrkA-N domain-containing protein</fullName>
    </submittedName>
</protein>
<name>A0A1H4B3Z6_9ACTO</name>
<evidence type="ECO:0000259" key="4">
    <source>
        <dbReference type="Pfam" id="PF02254"/>
    </source>
</evidence>
<dbReference type="Gene3D" id="3.40.50.720">
    <property type="entry name" value="NAD(P)-binding Rossmann-like Domain"/>
    <property type="match status" value="1"/>
</dbReference>
<sequence>MLLLLLPIQGAGYWVLLALSGMRHRTSLLTGALLTSYSEFALIVAALGVADGWLEPEWLVKLAVAVAGSFVIAAILNPRNTSALSSFAARFPSRPPEKLNIHDRPIPFGDATALVLGMGRVGSAAYQQLELEHGLNVLGVEHDPARVTALEKRGIDAIDGDATDTDFWDRVMRRAHGDQAPKIHGDGRGPLHRSSPGPARTPHRPASSDSSTHLDVALPLQ</sequence>
<evidence type="ECO:0000313" key="5">
    <source>
        <dbReference type="EMBL" id="SEA42622.1"/>
    </source>
</evidence>
<keyword evidence="6" id="KW-1185">Reference proteome</keyword>
<dbReference type="PANTHER" id="PTHR42751">
    <property type="entry name" value="SODIUM/HYDROGEN EXCHANGER FAMILY/TRKA DOMAIN PROTEIN"/>
    <property type="match status" value="1"/>
</dbReference>
<comment type="similarity">
    <text evidence="1">Belongs to the monovalent cation:proton antiporter 2 (CPA2) transporter (TC 2.A.37) family.</text>
</comment>
<evidence type="ECO:0000256" key="2">
    <source>
        <dbReference type="ARBA" id="ARBA00022448"/>
    </source>
</evidence>
<accession>A0A1H4B3Z6</accession>
<dbReference type="Pfam" id="PF02254">
    <property type="entry name" value="TrkA_N"/>
    <property type="match status" value="1"/>
</dbReference>
<dbReference type="AlphaFoldDB" id="A0A1H4B3Z6"/>
<dbReference type="OrthoDB" id="3418949at2"/>
<evidence type="ECO:0000256" key="3">
    <source>
        <dbReference type="SAM" id="MobiDB-lite"/>
    </source>
</evidence>
<keyword evidence="2" id="KW-0813">Transport</keyword>
<dbReference type="EMBL" id="FNQV01000009">
    <property type="protein sequence ID" value="SEA42622.1"/>
    <property type="molecule type" value="Genomic_DNA"/>
</dbReference>
<dbReference type="SUPFAM" id="SSF51735">
    <property type="entry name" value="NAD(P)-binding Rossmann-fold domains"/>
    <property type="match status" value="1"/>
</dbReference>
<dbReference type="PANTHER" id="PTHR42751:SF1">
    <property type="entry name" value="CATION_PROTON ANTIPORTER YBAL-RELATED"/>
    <property type="match status" value="1"/>
</dbReference>
<dbReference type="InterPro" id="IPR038770">
    <property type="entry name" value="Na+/solute_symporter_sf"/>
</dbReference>
<feature type="compositionally biased region" description="Basic and acidic residues" evidence="3">
    <location>
        <begin position="178"/>
        <end position="189"/>
    </location>
</feature>
<dbReference type="InterPro" id="IPR036291">
    <property type="entry name" value="NAD(P)-bd_dom_sf"/>
</dbReference>
<proteinExistence type="inferred from homology"/>
<feature type="domain" description="RCK N-terminal" evidence="4">
    <location>
        <begin position="114"/>
        <end position="170"/>
    </location>
</feature>
<dbReference type="GO" id="GO:0006813">
    <property type="term" value="P:potassium ion transport"/>
    <property type="evidence" value="ECO:0007669"/>
    <property type="project" value="InterPro"/>
</dbReference>
<evidence type="ECO:0000256" key="1">
    <source>
        <dbReference type="ARBA" id="ARBA00005551"/>
    </source>
</evidence>
<evidence type="ECO:0000313" key="6">
    <source>
        <dbReference type="Proteomes" id="UP000199288"/>
    </source>
</evidence>